<organism evidence="1 2">
    <name type="scientific">Tritrichomonas musculus</name>
    <dbReference type="NCBI Taxonomy" id="1915356"/>
    <lineage>
        <taxon>Eukaryota</taxon>
        <taxon>Metamonada</taxon>
        <taxon>Parabasalia</taxon>
        <taxon>Tritrichomonadida</taxon>
        <taxon>Tritrichomonadidae</taxon>
        <taxon>Tritrichomonas</taxon>
    </lineage>
</organism>
<proteinExistence type="predicted"/>
<gene>
    <name evidence="1" type="ORF">M9Y10_034602</name>
</gene>
<dbReference type="Proteomes" id="UP001470230">
    <property type="component" value="Unassembled WGS sequence"/>
</dbReference>
<evidence type="ECO:0000313" key="1">
    <source>
        <dbReference type="EMBL" id="KAK8889848.1"/>
    </source>
</evidence>
<protein>
    <submittedName>
        <fullName evidence="1">Uncharacterized protein</fullName>
    </submittedName>
</protein>
<sequence>MDNHNLYVAKVSLNVEKQKRSYSNSTFENYGIVVSAASEYNQDNENDDSKQDNTDEIIIDVQNMKKEDIVFIRLID</sequence>
<name>A0ABR2KGB9_9EUKA</name>
<dbReference type="EMBL" id="JAPFFF010000005">
    <property type="protein sequence ID" value="KAK8889848.1"/>
    <property type="molecule type" value="Genomic_DNA"/>
</dbReference>
<accession>A0ABR2KGB9</accession>
<reference evidence="1 2" key="1">
    <citation type="submission" date="2024-04" db="EMBL/GenBank/DDBJ databases">
        <title>Tritrichomonas musculus Genome.</title>
        <authorList>
            <person name="Alves-Ferreira E."/>
            <person name="Grigg M."/>
            <person name="Lorenzi H."/>
            <person name="Galac M."/>
        </authorList>
    </citation>
    <scope>NUCLEOTIDE SEQUENCE [LARGE SCALE GENOMIC DNA]</scope>
    <source>
        <strain evidence="1 2">EAF2021</strain>
    </source>
</reference>
<evidence type="ECO:0000313" key="2">
    <source>
        <dbReference type="Proteomes" id="UP001470230"/>
    </source>
</evidence>
<comment type="caution">
    <text evidence="1">The sequence shown here is derived from an EMBL/GenBank/DDBJ whole genome shotgun (WGS) entry which is preliminary data.</text>
</comment>
<keyword evidence="2" id="KW-1185">Reference proteome</keyword>